<organism evidence="2 3">
    <name type="scientific">Winogradskya humida</name>
    <dbReference type="NCBI Taxonomy" id="113566"/>
    <lineage>
        <taxon>Bacteria</taxon>
        <taxon>Bacillati</taxon>
        <taxon>Actinomycetota</taxon>
        <taxon>Actinomycetes</taxon>
        <taxon>Micromonosporales</taxon>
        <taxon>Micromonosporaceae</taxon>
        <taxon>Winogradskya</taxon>
    </lineage>
</organism>
<dbReference type="InterPro" id="IPR029021">
    <property type="entry name" value="Prot-tyrosine_phosphatase-like"/>
</dbReference>
<evidence type="ECO:0000256" key="1">
    <source>
        <dbReference type="SAM" id="MobiDB-lite"/>
    </source>
</evidence>
<comment type="caution">
    <text evidence="2">The sequence shown here is derived from an EMBL/GenBank/DDBJ whole genome shotgun (WGS) entry which is preliminary data.</text>
</comment>
<evidence type="ECO:0008006" key="4">
    <source>
        <dbReference type="Google" id="ProtNLM"/>
    </source>
</evidence>
<sequence>MAGSNLGGPEPHHLTWHPDGPGVLPLPSGRLIRGRALRRPPLDPPADLTIRLLGRGGDIHWPDFWLPTDRPHAHAVLRDAWQRSATERVEIACKGGRGRTGTALACIAILDGIPPTEAVTYVRTHYSPHAVETPWQHRYVRNFTGG</sequence>
<feature type="region of interest" description="Disordered" evidence="1">
    <location>
        <begin position="1"/>
        <end position="21"/>
    </location>
</feature>
<dbReference type="Proteomes" id="UP000603200">
    <property type="component" value="Unassembled WGS sequence"/>
</dbReference>
<protein>
    <recommendedName>
        <fullName evidence="4">Protein phosphatase</fullName>
    </recommendedName>
</protein>
<dbReference type="SUPFAM" id="SSF52799">
    <property type="entry name" value="(Phosphotyrosine protein) phosphatases II"/>
    <property type="match status" value="1"/>
</dbReference>
<evidence type="ECO:0000313" key="3">
    <source>
        <dbReference type="Proteomes" id="UP000603200"/>
    </source>
</evidence>
<accession>A0ABQ3ZGR1</accession>
<keyword evidence="3" id="KW-1185">Reference proteome</keyword>
<reference evidence="2 3" key="1">
    <citation type="submission" date="2021-01" db="EMBL/GenBank/DDBJ databases">
        <title>Whole genome shotgun sequence of Actinoplanes humidus NBRC 14915.</title>
        <authorList>
            <person name="Komaki H."/>
            <person name="Tamura T."/>
        </authorList>
    </citation>
    <scope>NUCLEOTIDE SEQUENCE [LARGE SCALE GENOMIC DNA]</scope>
    <source>
        <strain evidence="2 3">NBRC 14915</strain>
    </source>
</reference>
<name>A0ABQ3ZGR1_9ACTN</name>
<dbReference type="RefSeq" id="WP_307794510.1">
    <property type="nucleotide sequence ID" value="NZ_BAAATV010000001.1"/>
</dbReference>
<proteinExistence type="predicted"/>
<evidence type="ECO:0000313" key="2">
    <source>
        <dbReference type="EMBL" id="GIE17758.1"/>
    </source>
</evidence>
<gene>
    <name evidence="2" type="ORF">Ahu01nite_008600</name>
</gene>
<dbReference type="EMBL" id="BOMN01000012">
    <property type="protein sequence ID" value="GIE17758.1"/>
    <property type="molecule type" value="Genomic_DNA"/>
</dbReference>
<dbReference type="Gene3D" id="3.90.190.10">
    <property type="entry name" value="Protein tyrosine phosphatase superfamily"/>
    <property type="match status" value="1"/>
</dbReference>